<evidence type="ECO:0000313" key="2">
    <source>
        <dbReference type="EMBL" id="GFX89001.1"/>
    </source>
</evidence>
<protein>
    <submittedName>
        <fullName evidence="2">Uncharacterized protein</fullName>
    </submittedName>
</protein>
<feature type="region of interest" description="Disordered" evidence="1">
    <location>
        <begin position="24"/>
        <end position="43"/>
    </location>
</feature>
<dbReference type="EMBL" id="BMAU01021067">
    <property type="protein sequence ID" value="GFX89001.1"/>
    <property type="molecule type" value="Genomic_DNA"/>
</dbReference>
<dbReference type="AlphaFoldDB" id="A0A8X6RC29"/>
<reference evidence="2" key="1">
    <citation type="submission" date="2020-08" db="EMBL/GenBank/DDBJ databases">
        <title>Multicomponent nature underlies the extraordinary mechanical properties of spider dragline silk.</title>
        <authorList>
            <person name="Kono N."/>
            <person name="Nakamura H."/>
            <person name="Mori M."/>
            <person name="Yoshida Y."/>
            <person name="Ohtoshi R."/>
            <person name="Malay A.D."/>
            <person name="Moran D.A.P."/>
            <person name="Tomita M."/>
            <person name="Numata K."/>
            <person name="Arakawa K."/>
        </authorList>
    </citation>
    <scope>NUCLEOTIDE SEQUENCE</scope>
</reference>
<organism evidence="2 3">
    <name type="scientific">Trichonephila clavipes</name>
    <name type="common">Golden silk orbweaver</name>
    <name type="synonym">Nephila clavipes</name>
    <dbReference type="NCBI Taxonomy" id="2585209"/>
    <lineage>
        <taxon>Eukaryota</taxon>
        <taxon>Metazoa</taxon>
        <taxon>Ecdysozoa</taxon>
        <taxon>Arthropoda</taxon>
        <taxon>Chelicerata</taxon>
        <taxon>Arachnida</taxon>
        <taxon>Araneae</taxon>
        <taxon>Araneomorphae</taxon>
        <taxon>Entelegynae</taxon>
        <taxon>Araneoidea</taxon>
        <taxon>Nephilidae</taxon>
        <taxon>Trichonephila</taxon>
    </lineage>
</organism>
<keyword evidence="3" id="KW-1185">Reference proteome</keyword>
<name>A0A8X6RC29_TRICX</name>
<proteinExistence type="predicted"/>
<sequence>MAVEGEWLGSRTWGRRVISSSLGVPKDPRCRGTDAPLSPYPPSRSSRVVMITLSGCIATEDLSCRGAEMH</sequence>
<evidence type="ECO:0000313" key="3">
    <source>
        <dbReference type="Proteomes" id="UP000887159"/>
    </source>
</evidence>
<evidence type="ECO:0000256" key="1">
    <source>
        <dbReference type="SAM" id="MobiDB-lite"/>
    </source>
</evidence>
<comment type="caution">
    <text evidence="2">The sequence shown here is derived from an EMBL/GenBank/DDBJ whole genome shotgun (WGS) entry which is preliminary data.</text>
</comment>
<gene>
    <name evidence="2" type="ORF">TNCV_2853011</name>
</gene>
<dbReference type="Proteomes" id="UP000887159">
    <property type="component" value="Unassembled WGS sequence"/>
</dbReference>
<accession>A0A8X6RC29</accession>